<dbReference type="EMBL" id="PXYV01000013">
    <property type="protein sequence ID" value="PSR22708.1"/>
    <property type="molecule type" value="Genomic_DNA"/>
</dbReference>
<gene>
    <name evidence="1" type="ORF">C7B45_05795</name>
</gene>
<name>A0A2T2WKD7_9FIRM</name>
<sequence>MFSFGANYWSRHGGPRMWTDFDSAAVKEELAWARRIGIDTLRWFLYWPDMEPQPGVDATEPWEHVAQFLEMAAREHLTTYPTLLVGHMSGQNWDPPWRDGRDLWTDPVMVQHTEAYIRRSVSRLRDMPTIGGWILTNEWPLYAGPTSPGVFRVWLSRMVQAVFESDGKHRPLSLGDGAWNAMGVNNGFTLSDLHTLTDIVGPHVYPEGEELLEVAMASYVHCQLAHGKRPVLLEEFGCSDAFGSETEQAVFYRSQIAGAIMAGAIGAWAWCLCDFDLRTTIPYAHHPFELRFGLFSTNGKEKATASVVKELQEACGTLGPVTHDPIGVVVPALQSGMIPFTRGPEGTLMTRVAGRMLRTLAQLGYNPIVIHEPPHVGPALSVNIGDFPELEYVDTIFVVAPRLGEPLRERLWQWVREGGNLYLAYSWNFWFPDLPEILGVERSGFYNVKEHVVEKMTLKWQKSNALIKLTASGLLPTVTLSARGASECATDDQGQHRIFRYAWGKGTITVNSIGIEAAEGPITGLELLYHQYLSEVGPRLRVELQGVGAQAAIFESGHVLAMNHGTESVTLLPAKDTCVTDLHGQVRERVLLPPHDCWIGYWKE</sequence>
<accession>A0A2T2WKD7</accession>
<dbReference type="Gene3D" id="3.20.20.80">
    <property type="entry name" value="Glycosidases"/>
    <property type="match status" value="1"/>
</dbReference>
<dbReference type="Proteomes" id="UP000241848">
    <property type="component" value="Unassembled WGS sequence"/>
</dbReference>
<proteinExistence type="predicted"/>
<evidence type="ECO:0008006" key="3">
    <source>
        <dbReference type="Google" id="ProtNLM"/>
    </source>
</evidence>
<comment type="caution">
    <text evidence="1">The sequence shown here is derived from an EMBL/GenBank/DDBJ whole genome shotgun (WGS) entry which is preliminary data.</text>
</comment>
<reference evidence="1 2" key="1">
    <citation type="journal article" date="2014" name="BMC Genomics">
        <title>Comparison of environmental and isolate Sulfobacillus genomes reveals diverse carbon, sulfur, nitrogen, and hydrogen metabolisms.</title>
        <authorList>
            <person name="Justice N.B."/>
            <person name="Norman A."/>
            <person name="Brown C.T."/>
            <person name="Singh A."/>
            <person name="Thomas B.C."/>
            <person name="Banfield J.F."/>
        </authorList>
    </citation>
    <scope>NUCLEOTIDE SEQUENCE [LARGE SCALE GENOMIC DNA]</scope>
    <source>
        <strain evidence="1">AMDSBA3</strain>
    </source>
</reference>
<protein>
    <recommendedName>
        <fullName evidence="3">Glycoside hydrolase family 42 N-terminal domain-containing protein</fullName>
    </recommendedName>
</protein>
<dbReference type="InterPro" id="IPR017853">
    <property type="entry name" value="GH"/>
</dbReference>
<evidence type="ECO:0000313" key="2">
    <source>
        <dbReference type="Proteomes" id="UP000241848"/>
    </source>
</evidence>
<dbReference type="AlphaFoldDB" id="A0A2T2WKD7"/>
<evidence type="ECO:0000313" key="1">
    <source>
        <dbReference type="EMBL" id="PSR22708.1"/>
    </source>
</evidence>
<dbReference type="SUPFAM" id="SSF51445">
    <property type="entry name" value="(Trans)glycosidases"/>
    <property type="match status" value="1"/>
</dbReference>
<organism evidence="1 2">
    <name type="scientific">Sulfobacillus acidophilus</name>
    <dbReference type="NCBI Taxonomy" id="53633"/>
    <lineage>
        <taxon>Bacteria</taxon>
        <taxon>Bacillati</taxon>
        <taxon>Bacillota</taxon>
        <taxon>Clostridia</taxon>
        <taxon>Eubacteriales</taxon>
        <taxon>Clostridiales Family XVII. Incertae Sedis</taxon>
        <taxon>Sulfobacillus</taxon>
    </lineage>
</organism>